<dbReference type="FunFam" id="3.40.50.1370:FF:000002">
    <property type="entry name" value="Aspartate carbamoyltransferase 2"/>
    <property type="match status" value="1"/>
</dbReference>
<keyword evidence="5" id="KW-0021">Allosteric enzyme</keyword>
<dbReference type="NCBIfam" id="TIGR00670">
    <property type="entry name" value="asp_carb_tr"/>
    <property type="match status" value="1"/>
</dbReference>
<dbReference type="GO" id="GO:0006207">
    <property type="term" value="P:'de novo' pyrimidine nucleobase biosynthetic process"/>
    <property type="evidence" value="ECO:0007669"/>
    <property type="project" value="InterPro"/>
</dbReference>
<keyword evidence="7" id="KW-0665">Pyrimidine biosynthesis</keyword>
<evidence type="ECO:0000256" key="9">
    <source>
        <dbReference type="ARBA" id="ARBA00048859"/>
    </source>
</evidence>
<evidence type="ECO:0000256" key="2">
    <source>
        <dbReference type="ARBA" id="ARBA00008896"/>
    </source>
</evidence>
<evidence type="ECO:0000256" key="1">
    <source>
        <dbReference type="ARBA" id="ARBA00004852"/>
    </source>
</evidence>
<gene>
    <name evidence="13" type="ORF">FSB_LOCUS52701</name>
</gene>
<dbReference type="InterPro" id="IPR036901">
    <property type="entry name" value="Asp/Orn_carbamoylTrfase_sf"/>
</dbReference>
<dbReference type="AlphaFoldDB" id="A0A2N9IL52"/>
<dbReference type="HAMAP" id="MF_00001">
    <property type="entry name" value="Asp_carb_tr"/>
    <property type="match status" value="1"/>
</dbReference>
<evidence type="ECO:0000256" key="6">
    <source>
        <dbReference type="ARBA" id="ARBA00022679"/>
    </source>
</evidence>
<comment type="similarity">
    <text evidence="2">Belongs to the aspartate/ornithine carbamoyltransferase superfamily. ATCase family.</text>
</comment>
<dbReference type="GO" id="GO:0044205">
    <property type="term" value="P:'de novo' UMP biosynthetic process"/>
    <property type="evidence" value="ECO:0007669"/>
    <property type="project" value="UniProtKB-UniPathway"/>
</dbReference>
<comment type="catalytic activity">
    <reaction evidence="9">
        <text>carbamoyl phosphate + L-aspartate = N-carbamoyl-L-aspartate + phosphate + H(+)</text>
        <dbReference type="Rhea" id="RHEA:20013"/>
        <dbReference type="ChEBI" id="CHEBI:15378"/>
        <dbReference type="ChEBI" id="CHEBI:29991"/>
        <dbReference type="ChEBI" id="CHEBI:32814"/>
        <dbReference type="ChEBI" id="CHEBI:43474"/>
        <dbReference type="ChEBI" id="CHEBI:58228"/>
        <dbReference type="EC" id="2.1.3.2"/>
    </reaction>
</comment>
<sequence>MAAPKTLRCYKEFMCSPSNLSCKQSGYSKSIYLTHSRLLPSGKLSKWEQTDRVSPKDRIQCCAVQVEKAPSFSVGKKFQLDDIIEAQQFDRDTLSAIFEVACEMEKIEKNSPGSQVLKGYLMATLFYEPSTRTRLSFESAMKRLGGEVLTTENAREFSSAAKGETLEDTIRTIEGYSDIIVMRHFESGAAKRAAFTASIPVINAGDGPGQHPSQALLDVYTIDREVGKLDGIKVGLVGDLANGRTVRSLAYLLARYQDVKIFFVSPDVDDIKDYLTSKGVEWEESADLMEVASKCDVVYQTRIQRERFGERTDIYEEARGKYIVDQNVLDVMQKHAVVMHPLPRLDEITVDVDRDPRAAYFRQAKNGLYIRMALLKLLLVGW</sequence>
<evidence type="ECO:0000256" key="10">
    <source>
        <dbReference type="RuleBase" id="RU003634"/>
    </source>
</evidence>
<proteinExistence type="inferred from homology"/>
<dbReference type="InterPro" id="IPR006132">
    <property type="entry name" value="Asp/Orn_carbamoyltranf_P-bd"/>
</dbReference>
<evidence type="ECO:0000256" key="8">
    <source>
        <dbReference type="ARBA" id="ARBA00043884"/>
    </source>
</evidence>
<keyword evidence="6 10" id="KW-0808">Transferase</keyword>
<evidence type="ECO:0000256" key="4">
    <source>
        <dbReference type="ARBA" id="ARBA00013008"/>
    </source>
</evidence>
<evidence type="ECO:0000256" key="3">
    <source>
        <dbReference type="ARBA" id="ARBA00011233"/>
    </source>
</evidence>
<dbReference type="PROSITE" id="PS00097">
    <property type="entry name" value="CARBAMOYLTRANSFERASE"/>
    <property type="match status" value="1"/>
</dbReference>
<dbReference type="GO" id="GO:0006520">
    <property type="term" value="P:amino acid metabolic process"/>
    <property type="evidence" value="ECO:0007669"/>
    <property type="project" value="InterPro"/>
</dbReference>
<dbReference type="GO" id="GO:0016597">
    <property type="term" value="F:amino acid binding"/>
    <property type="evidence" value="ECO:0007669"/>
    <property type="project" value="InterPro"/>
</dbReference>
<evidence type="ECO:0000313" key="13">
    <source>
        <dbReference type="EMBL" id="SPD24819.1"/>
    </source>
</evidence>
<dbReference type="InterPro" id="IPR002082">
    <property type="entry name" value="Asp_carbamoyltransf"/>
</dbReference>
<dbReference type="Gene3D" id="3.40.50.1370">
    <property type="entry name" value="Aspartate/ornithine carbamoyltransferase"/>
    <property type="match status" value="2"/>
</dbReference>
<protein>
    <recommendedName>
        <fullName evidence="4">aspartate carbamoyltransferase</fullName>
        <ecNumber evidence="4">2.1.3.2</ecNumber>
    </recommendedName>
</protein>
<dbReference type="UniPathway" id="UPA00070">
    <property type="reaction ID" value="UER00116"/>
</dbReference>
<dbReference type="PANTHER" id="PTHR45753:SF6">
    <property type="entry name" value="ASPARTATE CARBAMOYLTRANSFERASE"/>
    <property type="match status" value="1"/>
</dbReference>
<comment type="function">
    <text evidence="8">Catalyzes the condensation of carbamoyl phosphate and aspartate to form carbamoyl aspartate and inorganic phosphate, the committed step in the de novo pyrimidine nucleotide biosynthesis pathway.</text>
</comment>
<comment type="subunit">
    <text evidence="3">Homotrimer.</text>
</comment>
<dbReference type="Pfam" id="PF02729">
    <property type="entry name" value="OTCace_N"/>
    <property type="match status" value="1"/>
</dbReference>
<dbReference type="PRINTS" id="PR00100">
    <property type="entry name" value="AOTCASE"/>
</dbReference>
<dbReference type="EMBL" id="OIVN01006002">
    <property type="protein sequence ID" value="SPD24819.1"/>
    <property type="molecule type" value="Genomic_DNA"/>
</dbReference>
<dbReference type="InterPro" id="IPR006131">
    <property type="entry name" value="Asp_carbamoyltransf_Asp/Orn-bd"/>
</dbReference>
<dbReference type="SUPFAM" id="SSF53671">
    <property type="entry name" value="Aspartate/ornithine carbamoyltransferase"/>
    <property type="match status" value="1"/>
</dbReference>
<dbReference type="NCBIfam" id="NF002032">
    <property type="entry name" value="PRK00856.1"/>
    <property type="match status" value="1"/>
</dbReference>
<feature type="domain" description="Aspartate/ornithine carbamoyltransferase Asp/Orn-binding" evidence="11">
    <location>
        <begin position="230"/>
        <end position="377"/>
    </location>
</feature>
<evidence type="ECO:0000256" key="5">
    <source>
        <dbReference type="ARBA" id="ARBA00022533"/>
    </source>
</evidence>
<dbReference type="PANTHER" id="PTHR45753">
    <property type="entry name" value="ORNITHINE CARBAMOYLTRANSFERASE, MITOCHONDRIAL"/>
    <property type="match status" value="1"/>
</dbReference>
<name>A0A2N9IL52_FAGSY</name>
<dbReference type="PRINTS" id="PR00101">
    <property type="entry name" value="ATCASE"/>
</dbReference>
<feature type="domain" description="Aspartate/ornithine carbamoyltransferase carbamoyl-P binding" evidence="12">
    <location>
        <begin position="82"/>
        <end position="223"/>
    </location>
</feature>
<dbReference type="GO" id="GO:0004070">
    <property type="term" value="F:aspartate carbamoyltransferase activity"/>
    <property type="evidence" value="ECO:0007669"/>
    <property type="project" value="UniProtKB-EC"/>
</dbReference>
<dbReference type="Pfam" id="PF00185">
    <property type="entry name" value="OTCace"/>
    <property type="match status" value="1"/>
</dbReference>
<reference evidence="13" key="1">
    <citation type="submission" date="2018-02" db="EMBL/GenBank/DDBJ databases">
        <authorList>
            <person name="Cohen D.B."/>
            <person name="Kent A.D."/>
        </authorList>
    </citation>
    <scope>NUCLEOTIDE SEQUENCE</scope>
</reference>
<evidence type="ECO:0000259" key="11">
    <source>
        <dbReference type="Pfam" id="PF00185"/>
    </source>
</evidence>
<organism evidence="13">
    <name type="scientific">Fagus sylvatica</name>
    <name type="common">Beechnut</name>
    <dbReference type="NCBI Taxonomy" id="28930"/>
    <lineage>
        <taxon>Eukaryota</taxon>
        <taxon>Viridiplantae</taxon>
        <taxon>Streptophyta</taxon>
        <taxon>Embryophyta</taxon>
        <taxon>Tracheophyta</taxon>
        <taxon>Spermatophyta</taxon>
        <taxon>Magnoliopsida</taxon>
        <taxon>eudicotyledons</taxon>
        <taxon>Gunneridae</taxon>
        <taxon>Pentapetalae</taxon>
        <taxon>rosids</taxon>
        <taxon>fabids</taxon>
        <taxon>Fagales</taxon>
        <taxon>Fagaceae</taxon>
        <taxon>Fagus</taxon>
    </lineage>
</organism>
<comment type="pathway">
    <text evidence="1">Pyrimidine metabolism; UMP biosynthesis via de novo pathway; (S)-dihydroorotate from bicarbonate: step 2/3.</text>
</comment>
<dbReference type="EC" id="2.1.3.2" evidence="4"/>
<dbReference type="InterPro" id="IPR006130">
    <property type="entry name" value="Asp/Orn_carbamoylTrfase"/>
</dbReference>
<accession>A0A2N9IL52</accession>
<evidence type="ECO:0000256" key="7">
    <source>
        <dbReference type="ARBA" id="ARBA00022975"/>
    </source>
</evidence>
<dbReference type="FunFam" id="3.40.50.1370:FF:000001">
    <property type="entry name" value="Aspartate carbamoyltransferase"/>
    <property type="match status" value="1"/>
</dbReference>
<evidence type="ECO:0000259" key="12">
    <source>
        <dbReference type="Pfam" id="PF02729"/>
    </source>
</evidence>